<dbReference type="RefSeq" id="WP_012819659.1">
    <property type="nucleotide sequence ID" value="NC_013407.1"/>
</dbReference>
<accession>C9REW3</accession>
<dbReference type="STRING" id="579137.Metvu_0248"/>
<evidence type="ECO:0000259" key="1">
    <source>
        <dbReference type="Pfam" id="PF01494"/>
    </source>
</evidence>
<dbReference type="PANTHER" id="PTHR42685:SF18">
    <property type="entry name" value="DIGERANYLGERANYLGLYCEROPHOSPHOLIPID REDUCTASE"/>
    <property type="match status" value="1"/>
</dbReference>
<feature type="domain" description="FAD-binding" evidence="1">
    <location>
        <begin position="5"/>
        <end position="289"/>
    </location>
</feature>
<dbReference type="Proteomes" id="UP000002063">
    <property type="component" value="Chromosome"/>
</dbReference>
<dbReference type="EMBL" id="CP001787">
    <property type="protein sequence ID" value="ACX72115.1"/>
    <property type="molecule type" value="Genomic_DNA"/>
</dbReference>
<reference evidence="2" key="1">
    <citation type="submission" date="2009-10" db="EMBL/GenBank/DDBJ databases">
        <title>Complete sequence of chromosome of Methanocaldococcus vulcanius M7.</title>
        <authorList>
            <consortium name="US DOE Joint Genome Institute"/>
            <person name="Lucas S."/>
            <person name="Copeland A."/>
            <person name="Lapidus A."/>
            <person name="Glavina del Rio T."/>
            <person name="Dalin E."/>
            <person name="Tice H."/>
            <person name="Bruce D."/>
            <person name="Goodwin L."/>
            <person name="Pitluck S."/>
            <person name="Lcollab F.I."/>
            <person name="Brettin T."/>
            <person name="Detter J.C."/>
            <person name="Han C."/>
            <person name="Tapia R."/>
            <person name="Kuske C.R."/>
            <person name="Schmutz J."/>
            <person name="Larimer F."/>
            <person name="Land M."/>
            <person name="Hauser L."/>
            <person name="Kyrpides N."/>
            <person name="Ovchinikova G."/>
            <person name="Sieprawska-Lupa M."/>
            <person name="Whitman W.B."/>
            <person name="Woyke T."/>
        </authorList>
    </citation>
    <scope>NUCLEOTIDE SEQUENCE [LARGE SCALE GENOMIC DNA]</scope>
    <source>
        <strain evidence="2">M7</strain>
    </source>
</reference>
<dbReference type="InterPro" id="IPR036188">
    <property type="entry name" value="FAD/NAD-bd_sf"/>
</dbReference>
<dbReference type="InterPro" id="IPR050407">
    <property type="entry name" value="Geranylgeranyl_reductase"/>
</dbReference>
<protein>
    <submittedName>
        <fullName evidence="2">Geranylgeranyl reductase</fullName>
    </submittedName>
</protein>
<evidence type="ECO:0000313" key="3">
    <source>
        <dbReference type="Proteomes" id="UP000002063"/>
    </source>
</evidence>
<dbReference type="HOGENOM" id="CLU_024648_0_1_2"/>
<gene>
    <name evidence="2" type="ordered locus">Metvu_0248</name>
</gene>
<dbReference type="PRINTS" id="PR00420">
    <property type="entry name" value="RNGMNOXGNASE"/>
</dbReference>
<proteinExistence type="predicted"/>
<dbReference type="OrthoDB" id="46008at2157"/>
<dbReference type="eggNOG" id="arCOG00570">
    <property type="taxonomic scope" value="Archaea"/>
</dbReference>
<dbReference type="Pfam" id="PF01494">
    <property type="entry name" value="FAD_binding_3"/>
    <property type="match status" value="1"/>
</dbReference>
<dbReference type="GO" id="GO:0016628">
    <property type="term" value="F:oxidoreductase activity, acting on the CH-CH group of donors, NAD or NADP as acceptor"/>
    <property type="evidence" value="ECO:0007669"/>
    <property type="project" value="InterPro"/>
</dbReference>
<dbReference type="PANTHER" id="PTHR42685">
    <property type="entry name" value="GERANYLGERANYL DIPHOSPHATE REDUCTASE"/>
    <property type="match status" value="1"/>
</dbReference>
<dbReference type="Gene3D" id="3.50.50.60">
    <property type="entry name" value="FAD/NAD(P)-binding domain"/>
    <property type="match status" value="1"/>
</dbReference>
<dbReference type="KEGG" id="mvu:Metvu_0248"/>
<evidence type="ECO:0000313" key="2">
    <source>
        <dbReference type="EMBL" id="ACX72115.1"/>
    </source>
</evidence>
<sequence>MEKNDYDVVIIGGGPVGCITGANIKNGKVLIVEEHQSIGVPLQCAGLISKKGVKELGNPGGKVNEVRGAYIFSKRNMLKIGNEEIRAYVFERKVMDKDIAIKTSRSCDFLLKAYATIQRKEGKKKEYSVKISHLGKDIELQPKVIVGADGAKSTTGKTLGIVNNKNREILSSCQLEMVNADVDDDFVYVFFDKRYSERFFTWIIPMGKDRVRVGLIDRGNCYNKLLKFIEENKIAREILKNSTISEFSTGSLPIGYLERTVKNNVLLVGDAACHVKPLSGGGLYYGAMGGKIAGKVIDEYLDGGRNLKYYEEMWRGEFGREIKMGLMIRRVLLKFNDDTLDKIFEKIKKSDLLDYINAHGDMDKQASLVLKVLKSIDIGLGLRILKNLIQ</sequence>
<organism evidence="2 3">
    <name type="scientific">Methanocaldococcus vulcanius (strain ATCC 700851 / DSM 12094 / M7)</name>
    <name type="common">Methanococcus vulcanius</name>
    <dbReference type="NCBI Taxonomy" id="579137"/>
    <lineage>
        <taxon>Archaea</taxon>
        <taxon>Methanobacteriati</taxon>
        <taxon>Methanobacteriota</taxon>
        <taxon>Methanomada group</taxon>
        <taxon>Methanococci</taxon>
        <taxon>Methanococcales</taxon>
        <taxon>Methanocaldococcaceae</taxon>
        <taxon>Methanocaldococcus</taxon>
    </lineage>
</organism>
<dbReference type="InterPro" id="IPR002938">
    <property type="entry name" value="FAD-bd"/>
</dbReference>
<name>C9REW3_METVM</name>
<dbReference type="GeneID" id="8512576"/>
<keyword evidence="3" id="KW-1185">Reference proteome</keyword>
<dbReference type="GO" id="GO:0071949">
    <property type="term" value="F:FAD binding"/>
    <property type="evidence" value="ECO:0007669"/>
    <property type="project" value="InterPro"/>
</dbReference>
<dbReference type="NCBIfam" id="TIGR02032">
    <property type="entry name" value="GG-red-SF"/>
    <property type="match status" value="1"/>
</dbReference>
<dbReference type="InterPro" id="IPR011777">
    <property type="entry name" value="Geranylgeranyl_Rdtase_fam"/>
</dbReference>
<dbReference type="Gene3D" id="3.30.9.10">
    <property type="entry name" value="D-Amino Acid Oxidase, subunit A, domain 2"/>
    <property type="match status" value="1"/>
</dbReference>
<dbReference type="SUPFAM" id="SSF51905">
    <property type="entry name" value="FAD/NAD(P)-binding domain"/>
    <property type="match status" value="1"/>
</dbReference>
<dbReference type="AlphaFoldDB" id="C9REW3"/>